<proteinExistence type="predicted"/>
<dbReference type="RefSeq" id="XP_037145218.1">
    <property type="nucleotide sequence ID" value="XM_037289323.1"/>
</dbReference>
<keyword evidence="2" id="KW-1185">Reference proteome</keyword>
<dbReference type="EMBL" id="CP058608">
    <property type="protein sequence ID" value="QLG73491.1"/>
    <property type="molecule type" value="Genomic_DNA"/>
</dbReference>
<dbReference type="Proteomes" id="UP000509704">
    <property type="component" value="Chromosome 5"/>
</dbReference>
<accession>A0A7H9B473</accession>
<organism evidence="1 2">
    <name type="scientific">Zygotorulaspora mrakii</name>
    <name type="common">Zygosaccharomyces mrakii</name>
    <dbReference type="NCBI Taxonomy" id="42260"/>
    <lineage>
        <taxon>Eukaryota</taxon>
        <taxon>Fungi</taxon>
        <taxon>Dikarya</taxon>
        <taxon>Ascomycota</taxon>
        <taxon>Saccharomycotina</taxon>
        <taxon>Saccharomycetes</taxon>
        <taxon>Saccharomycetales</taxon>
        <taxon>Saccharomycetaceae</taxon>
        <taxon>Zygotorulaspora</taxon>
    </lineage>
</organism>
<protein>
    <submittedName>
        <fullName evidence="1">Uncharacterized protein</fullName>
    </submittedName>
</protein>
<gene>
    <name evidence="1" type="ORF">HG535_0E05750</name>
</gene>
<evidence type="ECO:0000313" key="2">
    <source>
        <dbReference type="Proteomes" id="UP000509704"/>
    </source>
</evidence>
<sequence>MSSRLAKYVNTLNTSSKCATPKFTIKTTTFPPISTTSRYSTVKYFQNADDAILYSKDSNASGKVVKPTVVISSDNEVETVSEHVRV</sequence>
<dbReference type="AlphaFoldDB" id="A0A7H9B473"/>
<name>A0A7H9B473_ZYGMR</name>
<evidence type="ECO:0000313" key="1">
    <source>
        <dbReference type="EMBL" id="QLG73491.1"/>
    </source>
</evidence>
<reference evidence="1 2" key="1">
    <citation type="submission" date="2020-07" db="EMBL/GenBank/DDBJ databases">
        <title>The yeast mating-type switching endonuclease HO is a domesticated member of an unorthodox homing genetic element family.</title>
        <authorList>
            <person name="Coughlan A.Y."/>
            <person name="Lombardi L."/>
            <person name="Braun-Galleani S."/>
            <person name="Martos A.R."/>
            <person name="Galeote V."/>
            <person name="Bigey F."/>
            <person name="Dequin S."/>
            <person name="Byrne K.P."/>
            <person name="Wolfe K.H."/>
        </authorList>
    </citation>
    <scope>NUCLEOTIDE SEQUENCE [LARGE SCALE GENOMIC DNA]</scope>
    <source>
        <strain evidence="1 2">NRRL Y-6702</strain>
    </source>
</reference>
<dbReference type="GeneID" id="59237233"/>
<dbReference type="KEGG" id="zmk:HG535_0E05750"/>